<proteinExistence type="predicted"/>
<organism evidence="2 3">
    <name type="scientific">Clavibacter californiensis</name>
    <dbReference type="NCBI Taxonomy" id="1401995"/>
    <lineage>
        <taxon>Bacteria</taxon>
        <taxon>Bacillati</taxon>
        <taxon>Actinomycetota</taxon>
        <taxon>Actinomycetes</taxon>
        <taxon>Micrococcales</taxon>
        <taxon>Microbacteriaceae</taxon>
        <taxon>Clavibacter</taxon>
    </lineage>
</organism>
<protein>
    <submittedName>
        <fullName evidence="2">Uncharacterized protein</fullName>
    </submittedName>
</protein>
<evidence type="ECO:0000313" key="3">
    <source>
        <dbReference type="Proteomes" id="UP000265355"/>
    </source>
</evidence>
<dbReference type="EMBL" id="QWEE01000339">
    <property type="protein sequence ID" value="RII89569.1"/>
    <property type="molecule type" value="Genomic_DNA"/>
</dbReference>
<comment type="caution">
    <text evidence="2">The sequence shown here is derived from an EMBL/GenBank/DDBJ whole genome shotgun (WGS) entry which is preliminary data.</text>
</comment>
<feature type="non-terminal residue" evidence="2">
    <location>
        <position position="1"/>
    </location>
</feature>
<keyword evidence="3" id="KW-1185">Reference proteome</keyword>
<dbReference type="RefSeq" id="WP_220452728.1">
    <property type="nucleotide sequence ID" value="NZ_QWEE01000339.1"/>
</dbReference>
<sequence length="140" mass="14320">VAPAPHATAATPAHVTMPAPAMTDAQAMTPAQVTTPADAVRSDGRADPDDAQFLDLIWTKKGPGIGSVLLTAGKHFAKCVEVTGSALFTVTTGTYRITSYFGSGCRPGRAYPRSAGLLPATGTYTVFYVSATAPPAPIAV</sequence>
<reference evidence="2 3" key="1">
    <citation type="submission" date="2018-08" db="EMBL/GenBank/DDBJ databases">
        <title>Genome Sequence of Clavibacter michiganensis Subspecies type strains, and the Atypical Peach-Colored Strains Isolated from Tomato.</title>
        <authorList>
            <person name="Osdaghi E."/>
            <person name="Portier P."/>
            <person name="Briand M."/>
            <person name="Jacques M.-A."/>
        </authorList>
    </citation>
    <scope>NUCLEOTIDE SEQUENCE [LARGE SCALE GENOMIC DNA]</scope>
    <source>
        <strain evidence="2 3">CFBP 8216</strain>
    </source>
</reference>
<accession>A0ABX9N2D1</accession>
<feature type="region of interest" description="Disordered" evidence="1">
    <location>
        <begin position="27"/>
        <end position="46"/>
    </location>
</feature>
<evidence type="ECO:0000313" key="2">
    <source>
        <dbReference type="EMBL" id="RII89569.1"/>
    </source>
</evidence>
<dbReference type="Proteomes" id="UP000265355">
    <property type="component" value="Unassembled WGS sequence"/>
</dbReference>
<name>A0ABX9N2D1_9MICO</name>
<evidence type="ECO:0000256" key="1">
    <source>
        <dbReference type="SAM" id="MobiDB-lite"/>
    </source>
</evidence>
<gene>
    <name evidence="2" type="ORF">DZF98_13810</name>
</gene>